<dbReference type="GO" id="GO:0004645">
    <property type="term" value="F:1,4-alpha-oligoglucan phosphorylase activity"/>
    <property type="evidence" value="ECO:0007669"/>
    <property type="project" value="InterPro"/>
</dbReference>
<comment type="subunit">
    <text evidence="2">Homodimer.</text>
</comment>
<dbReference type="EMBL" id="FM864216">
    <property type="protein sequence ID" value="CAT05257.1"/>
    <property type="molecule type" value="Genomic_DNA"/>
</dbReference>
<dbReference type="PANTHER" id="PTHR10515:SF0">
    <property type="entry name" value="THYMIDINE PHOSPHORYLASE"/>
    <property type="match status" value="1"/>
</dbReference>
<evidence type="ECO:0000256" key="4">
    <source>
        <dbReference type="ARBA" id="ARBA00022679"/>
    </source>
</evidence>
<dbReference type="AlphaFoldDB" id="C5J6Z4"/>
<dbReference type="InterPro" id="IPR018090">
    <property type="entry name" value="Pyrmidine_PPas_bac/euk"/>
</dbReference>
<dbReference type="NCBIfam" id="TIGR02644">
    <property type="entry name" value="Y_phosphoryl"/>
    <property type="match status" value="1"/>
</dbReference>
<dbReference type="InterPro" id="IPR035902">
    <property type="entry name" value="Nuc_phospho_transferase"/>
</dbReference>
<evidence type="ECO:0000256" key="5">
    <source>
        <dbReference type="ARBA" id="ARBA00048550"/>
    </source>
</evidence>
<accession>C5J6Z4</accession>
<evidence type="ECO:0000256" key="1">
    <source>
        <dbReference type="ARBA" id="ARBA00006915"/>
    </source>
</evidence>
<comment type="function">
    <text evidence="6">The enzymes which catalyze the reversible phosphorolysis of pyrimidine nucleosides are involved in the degradation of these compounds and in their utilization as carbon and energy sources, or in the rescue of pyrimidine bases for nucleotide synthesis.</text>
</comment>
<dbReference type="GO" id="GO:0006206">
    <property type="term" value="P:pyrimidine nucleobase metabolic process"/>
    <property type="evidence" value="ECO:0007669"/>
    <property type="project" value="InterPro"/>
</dbReference>
<evidence type="ECO:0000256" key="2">
    <source>
        <dbReference type="ARBA" id="ARBA00011738"/>
    </source>
</evidence>
<comment type="catalytic activity">
    <reaction evidence="5">
        <text>thymidine + phosphate = 2-deoxy-alpha-D-ribose 1-phosphate + thymine</text>
        <dbReference type="Rhea" id="RHEA:16037"/>
        <dbReference type="ChEBI" id="CHEBI:17748"/>
        <dbReference type="ChEBI" id="CHEBI:17821"/>
        <dbReference type="ChEBI" id="CHEBI:43474"/>
        <dbReference type="ChEBI" id="CHEBI:57259"/>
        <dbReference type="EC" id="2.4.2.4"/>
    </reaction>
</comment>
<protein>
    <submittedName>
        <fullName evidence="8">Thymidine phosphorylase</fullName>
    </submittedName>
</protein>
<dbReference type="Pfam" id="PF00591">
    <property type="entry name" value="Glycos_transf_3"/>
    <property type="match status" value="1"/>
</dbReference>
<evidence type="ECO:0000313" key="8">
    <source>
        <dbReference type="EMBL" id="CAT05257.1"/>
    </source>
</evidence>
<dbReference type="HOGENOM" id="CLU_025040_0_1_14"/>
<evidence type="ECO:0000259" key="7">
    <source>
        <dbReference type="SMART" id="SM00941"/>
    </source>
</evidence>
<dbReference type="GO" id="GO:0006213">
    <property type="term" value="P:pyrimidine nucleoside metabolic process"/>
    <property type="evidence" value="ECO:0007669"/>
    <property type="project" value="InterPro"/>
</dbReference>
<dbReference type="InterPro" id="IPR036566">
    <property type="entry name" value="PYNP-like_C_sf"/>
</dbReference>
<dbReference type="InterPro" id="IPR013102">
    <property type="entry name" value="PYNP_C"/>
</dbReference>
<dbReference type="InterPro" id="IPR036320">
    <property type="entry name" value="Glycosyl_Trfase_fam3_N_dom_sf"/>
</dbReference>
<dbReference type="GO" id="GO:0005829">
    <property type="term" value="C:cytosol"/>
    <property type="evidence" value="ECO:0007669"/>
    <property type="project" value="TreeGrafter"/>
</dbReference>
<dbReference type="Proteomes" id="UP000001491">
    <property type="component" value="Chromosome"/>
</dbReference>
<feature type="domain" description="Pyrimidine nucleoside phosphorylase C-terminal" evidence="7">
    <location>
        <begin position="343"/>
        <end position="417"/>
    </location>
</feature>
<dbReference type="InterPro" id="IPR000053">
    <property type="entry name" value="Thymidine/pyrmidine_PPase"/>
</dbReference>
<dbReference type="NCBIfam" id="NF004490">
    <property type="entry name" value="PRK05820.1"/>
    <property type="match status" value="1"/>
</dbReference>
<dbReference type="InterPro" id="IPR017459">
    <property type="entry name" value="Glycosyl_Trfase_fam3_N_dom"/>
</dbReference>
<keyword evidence="3" id="KW-0328">Glycosyltransferase</keyword>
<dbReference type="Pfam" id="PF02885">
    <property type="entry name" value="Glycos_trans_3N"/>
    <property type="match status" value="1"/>
</dbReference>
<keyword evidence="9" id="KW-1185">Reference proteome</keyword>
<sequence>MSIIDLIEKKVNKNSLTQEEYDFVVQNFISGEIKDYQMSSFLMAIKLQGMSDQELFYWTNSFINSGEILDLSAIEGIKIDKHSTGGVGDKISLILCPILAAMGYKIPKMSGRGLGHTGGTIDKLESIPGLNTDLSISQFINQTKQIGYSAISQSGSLVPADKKIYALRDVTGTVNSIPLIASSIMSKKIAVGADVILIDVKCGNGAFMTNLRDAKLLAQKLISIGEHFGKRTIVEITNMSVPLGKMIGNKNEVLEAVDVLSGKGSTSLTKFIYKLVENFLVNVIKKSPSVARREIKDVIESKKALNKFFAMVKSQGGNVDLIQADSFWKPKYSYDVKSEKSGYIKWESALAFGKISLLLGAGRLKKEDKIDNEAGIELKVENGDYVGTNQTLFTLYSSKPIDRRSMKNLIEQAYTILEKQHQTKMFLTRMTNEF</sequence>
<dbReference type="PIRSF" id="PIRSF000478">
    <property type="entry name" value="TP_PyNP"/>
    <property type="match status" value="1"/>
</dbReference>
<dbReference type="SMART" id="SM00941">
    <property type="entry name" value="PYNP_C"/>
    <property type="match status" value="1"/>
</dbReference>
<dbReference type="GO" id="GO:0009032">
    <property type="term" value="F:thymidine phosphorylase activity"/>
    <property type="evidence" value="ECO:0007669"/>
    <property type="project" value="UniProtKB-EC"/>
</dbReference>
<dbReference type="Gene3D" id="3.40.1030.10">
    <property type="entry name" value="Nucleoside phosphorylase/phosphoribosyltransferase catalytic domain"/>
    <property type="match status" value="1"/>
</dbReference>
<dbReference type="SUPFAM" id="SSF52418">
    <property type="entry name" value="Nucleoside phosphorylase/phosphoribosyltransferase catalytic domain"/>
    <property type="match status" value="1"/>
</dbReference>
<dbReference type="SUPFAM" id="SSF47648">
    <property type="entry name" value="Nucleoside phosphorylase/phosphoribosyltransferase N-terminal domain"/>
    <property type="match status" value="1"/>
</dbReference>
<proteinExistence type="inferred from homology"/>
<dbReference type="eggNOG" id="COG0213">
    <property type="taxonomic scope" value="Bacteria"/>
</dbReference>
<keyword evidence="4" id="KW-0808">Transferase</keyword>
<dbReference type="PROSITE" id="PS00647">
    <property type="entry name" value="THYMID_PHOSPHORYLASE"/>
    <property type="match status" value="1"/>
</dbReference>
<dbReference type="Gene3D" id="1.20.970.10">
    <property type="entry name" value="Transferase, Pyrimidine Nucleoside Phosphorylase, Chain C"/>
    <property type="match status" value="1"/>
</dbReference>
<dbReference type="FunFam" id="3.40.1030.10:FF:000003">
    <property type="entry name" value="Pyrimidine-nucleoside phosphorylase"/>
    <property type="match status" value="1"/>
</dbReference>
<dbReference type="Gene3D" id="3.90.1170.30">
    <property type="entry name" value="Pyrimidine nucleoside phosphorylase-like, C-terminal domain"/>
    <property type="match status" value="1"/>
</dbReference>
<evidence type="ECO:0000313" key="9">
    <source>
        <dbReference type="Proteomes" id="UP000001491"/>
    </source>
</evidence>
<reference evidence="9" key="1">
    <citation type="journal article" date="2009" name="BMC Bioinformatics">
        <title>The Mycoplasma conjunctivae genome sequencing, annotation and analysis.</title>
        <authorList>
            <person name="Calderon-Copete S.P."/>
            <person name="Wigger G."/>
            <person name="Wunderlin C."/>
            <person name="Schmidheini T."/>
            <person name="Frey J."/>
            <person name="Quail M.A."/>
            <person name="Falquet L."/>
        </authorList>
    </citation>
    <scope>NUCLEOTIDE SEQUENCE [LARGE SCALE GENOMIC DNA]</scope>
    <source>
        <strain evidence="9">ATCC 25834 / NCTC 10147 / HRC/581</strain>
    </source>
</reference>
<organism evidence="8 9">
    <name type="scientific">Mesomycoplasma conjunctivae (strain ATCC 25834 / NCTC 10147 / HRC/581)</name>
    <name type="common">Mycoplasma conjunctivae</name>
    <dbReference type="NCBI Taxonomy" id="572263"/>
    <lineage>
        <taxon>Bacteria</taxon>
        <taxon>Bacillati</taxon>
        <taxon>Mycoplasmatota</taxon>
        <taxon>Mycoplasmoidales</taxon>
        <taxon>Metamycoplasmataceae</taxon>
        <taxon>Mesomycoplasma</taxon>
    </lineage>
</organism>
<dbReference type="InterPro" id="IPR000312">
    <property type="entry name" value="Glycosyl_Trfase_fam3"/>
</dbReference>
<dbReference type="PANTHER" id="PTHR10515">
    <property type="entry name" value="THYMIDINE PHOSPHORYLASE"/>
    <property type="match status" value="1"/>
</dbReference>
<dbReference type="KEGG" id="mco:MCJ_005580"/>
<evidence type="ECO:0000256" key="6">
    <source>
        <dbReference type="ARBA" id="ARBA00056338"/>
    </source>
</evidence>
<gene>
    <name evidence="8" type="primary">deoA</name>
    <name evidence="8" type="ordered locus">MCJ_005580</name>
</gene>
<dbReference type="SUPFAM" id="SSF54680">
    <property type="entry name" value="Pyrimidine nucleoside phosphorylase C-terminal domain"/>
    <property type="match status" value="1"/>
</dbReference>
<dbReference type="InterPro" id="IPR017872">
    <property type="entry name" value="Pyrmidine_PPase_CS"/>
</dbReference>
<comment type="similarity">
    <text evidence="1">Belongs to the thymidine/pyrimidine-nucleoside phosphorylase family.</text>
</comment>
<dbReference type="Pfam" id="PF07831">
    <property type="entry name" value="PYNP_C"/>
    <property type="match status" value="1"/>
</dbReference>
<evidence type="ECO:0000256" key="3">
    <source>
        <dbReference type="ARBA" id="ARBA00022676"/>
    </source>
</evidence>
<name>C5J6Z4_MESCH</name>